<dbReference type="CDD" id="cd12869">
    <property type="entry name" value="MqsR"/>
    <property type="match status" value="1"/>
</dbReference>
<dbReference type="GO" id="GO:0009372">
    <property type="term" value="P:quorum sensing"/>
    <property type="evidence" value="ECO:0007669"/>
    <property type="project" value="InterPro"/>
</dbReference>
<dbReference type="OrthoDB" id="1666895at2"/>
<keyword evidence="2" id="KW-1185">Reference proteome</keyword>
<sequence>MTDKKKPTYDLKSIQDAASTMSVTRAVLNGAAELGMTRREIEEVILSLTRKDFYKSVTSFANHTVWMDVYHGKAEIEWNGEVAAVTIYIKFVQDVLAEFSLTSFKEKRE</sequence>
<dbReference type="EMBL" id="FTOT01000001">
    <property type="protein sequence ID" value="SIS68507.1"/>
    <property type="molecule type" value="Genomic_DNA"/>
</dbReference>
<dbReference type="AlphaFoldDB" id="A0A1N7L3X2"/>
<dbReference type="InterPro" id="IPR038493">
    <property type="entry name" value="MqsR_sf"/>
</dbReference>
<accession>A0A1N7L3X2</accession>
<name>A0A1N7L3X2_9RHOB</name>
<evidence type="ECO:0000313" key="1">
    <source>
        <dbReference type="EMBL" id="SIS68507.1"/>
    </source>
</evidence>
<gene>
    <name evidence="1" type="ORF">SAMN05421774_101890</name>
</gene>
<dbReference type="Proteomes" id="UP000186141">
    <property type="component" value="Unassembled WGS sequence"/>
</dbReference>
<dbReference type="Pfam" id="PF15723">
    <property type="entry name" value="MqsR_toxin"/>
    <property type="match status" value="1"/>
</dbReference>
<reference evidence="1 2" key="1">
    <citation type="submission" date="2017-01" db="EMBL/GenBank/DDBJ databases">
        <authorList>
            <person name="Mah S.A."/>
            <person name="Swanson W.J."/>
            <person name="Moy G.W."/>
            <person name="Vacquier V.D."/>
        </authorList>
    </citation>
    <scope>NUCLEOTIDE SEQUENCE [LARGE SCALE GENOMIC DNA]</scope>
    <source>
        <strain evidence="1 2">DSM 26375</strain>
    </source>
</reference>
<protein>
    <submittedName>
        <fullName evidence="1">Motility quorum-sensing regulator / GCU-specific mRNA interferase toxin</fullName>
    </submittedName>
</protein>
<dbReference type="GO" id="GO:0044010">
    <property type="term" value="P:single-species biofilm formation"/>
    <property type="evidence" value="ECO:0007669"/>
    <property type="project" value="InterPro"/>
</dbReference>
<dbReference type="Gene3D" id="3.30.2310.40">
    <property type="match status" value="1"/>
</dbReference>
<proteinExistence type="predicted"/>
<dbReference type="GO" id="GO:0017148">
    <property type="term" value="P:negative regulation of translation"/>
    <property type="evidence" value="ECO:0007669"/>
    <property type="project" value="InterPro"/>
</dbReference>
<dbReference type="RefSeq" id="WP_076529035.1">
    <property type="nucleotide sequence ID" value="NZ_BMEH01000001.1"/>
</dbReference>
<dbReference type="STRING" id="1086013.SAMN05421774_101890"/>
<organism evidence="1 2">
    <name type="scientific">Gemmobacter megaterium</name>
    <dbReference type="NCBI Taxonomy" id="1086013"/>
    <lineage>
        <taxon>Bacteria</taxon>
        <taxon>Pseudomonadati</taxon>
        <taxon>Pseudomonadota</taxon>
        <taxon>Alphaproteobacteria</taxon>
        <taxon>Rhodobacterales</taxon>
        <taxon>Paracoccaceae</taxon>
        <taxon>Gemmobacter</taxon>
    </lineage>
</organism>
<dbReference type="InterPro" id="IPR031451">
    <property type="entry name" value="MqsR_toxin"/>
</dbReference>
<evidence type="ECO:0000313" key="2">
    <source>
        <dbReference type="Proteomes" id="UP000186141"/>
    </source>
</evidence>